<dbReference type="Proteomes" id="UP000291404">
    <property type="component" value="Unassembled WGS sequence"/>
</dbReference>
<comment type="caution">
    <text evidence="2">The sequence shown here is derived from an EMBL/GenBank/DDBJ whole genome shotgun (WGS) entry which is preliminary data.</text>
</comment>
<reference evidence="2 3" key="1">
    <citation type="submission" date="2017-12" db="EMBL/GenBank/DDBJ databases">
        <authorList>
            <person name="Pombert J.-F."/>
            <person name="Haag K.L."/>
            <person name="Ebert D."/>
        </authorList>
    </citation>
    <scope>NUCLEOTIDE SEQUENCE [LARGE SCALE GENOMIC DNA]</scope>
    <source>
        <strain evidence="2">BE-OM-2</strain>
    </source>
</reference>
<dbReference type="EMBL" id="PITI01000633">
    <property type="protein sequence ID" value="TBU05460.1"/>
    <property type="molecule type" value="Genomic_DNA"/>
</dbReference>
<dbReference type="VEuPathDB" id="MicrosporidiaDB:CWI36_0633p0010"/>
<feature type="domain" description="Exocyst complex component Sec8 N-terminal" evidence="1">
    <location>
        <begin position="6"/>
        <end position="137"/>
    </location>
</feature>
<dbReference type="Pfam" id="PF04048">
    <property type="entry name" value="Sec8_N"/>
    <property type="match status" value="1"/>
</dbReference>
<dbReference type="GO" id="GO:0000145">
    <property type="term" value="C:exocyst"/>
    <property type="evidence" value="ECO:0007669"/>
    <property type="project" value="InterPro"/>
</dbReference>
<organism evidence="2 3">
    <name type="scientific">Hamiltosporidium magnivora</name>
    <dbReference type="NCBI Taxonomy" id="148818"/>
    <lineage>
        <taxon>Eukaryota</taxon>
        <taxon>Fungi</taxon>
        <taxon>Fungi incertae sedis</taxon>
        <taxon>Microsporidia</taxon>
        <taxon>Dubosqiidae</taxon>
        <taxon>Hamiltosporidium</taxon>
    </lineage>
</organism>
<sequence length="761" mass="90772">MDDIPSLIRELRVDWEKTLDEDFNPLPCALALSDSDSQKSATFKDMYHKLDETMTNIIEKNYQGFSDFVLLYGHAFKLNQECYNTLQMIIKDCQIIKNTYSEDFSHLSKEKRELLDQKKILEIYKALDTVKNISNFLNEKIERERFQEASTDFLNIYDLTNEYDLKSLKCYKNLSDDIISLKTSLLNNIFKKIKKTIFSGEEVIENKALLQKEDLEDEYIDTLGCLIRLGELKELDIYFYKNFSNFFFEDMQKIIYSCMESDDKVTCLVKKSVLYILNILKTFEVLISLIKNIDKTNINLIQNQENYFEVEIDDEYHFFGKNGTIKLEDILIIETKKFLEFYSKIKDYDQPESIFSLDNVLDTVDYSSIFQKKYAVSKRMENNSKHDFKISYNKYFSIFKPTPEVLFLFYENIGVEFPKLKENIRIYITEKYIKIKDKELSSKINDIILSEHAFYCDFKNQKLIFFEKLVEIVKKWCNEMKRIGFFDNWNVINQIFVSVLKKYKECFLKIFKCNLIIKSIFKFDSNGNIDENIILERNIRNEINEKEEGIDKLTRFLMIKSIYKEDLIFKKNEYLKILITIDTFNKLYDLYKETIKGFEKNQVIPELEALSHEFEATVKIFILALNFELIVESMYFYIIFFRECTYDDSCNETLQKIFDIFKEIKNAFKIVQINLDILWCLNPILEIFSKYSIRYVRYLNVNNLEDLNVYIEKIELIEEIFYGLGSTTGMTEWLNILKSTQNNKSTNEEEKILIDKISRHC</sequence>
<evidence type="ECO:0000313" key="2">
    <source>
        <dbReference type="EMBL" id="TBU05460.1"/>
    </source>
</evidence>
<protein>
    <submittedName>
        <fullName evidence="2">Putative Sec8 exocyst complex protein</fullName>
    </submittedName>
</protein>
<evidence type="ECO:0000259" key="1">
    <source>
        <dbReference type="Pfam" id="PF04048"/>
    </source>
</evidence>
<evidence type="ECO:0000313" key="3">
    <source>
        <dbReference type="Proteomes" id="UP000291404"/>
    </source>
</evidence>
<dbReference type="AlphaFoldDB" id="A0A4Q9LF35"/>
<gene>
    <name evidence="2" type="ORF">CWI36_0633p0010</name>
</gene>
<proteinExistence type="predicted"/>
<dbReference type="InterPro" id="IPR007191">
    <property type="entry name" value="Sec8_exocyst_N"/>
</dbReference>
<keyword evidence="3" id="KW-1185">Reference proteome</keyword>
<dbReference type="GO" id="GO:0006904">
    <property type="term" value="P:vesicle docking involved in exocytosis"/>
    <property type="evidence" value="ECO:0007669"/>
    <property type="project" value="InterPro"/>
</dbReference>
<accession>A0A4Q9LF35</accession>
<name>A0A4Q9LF35_9MICR</name>
<dbReference type="VEuPathDB" id="MicrosporidiaDB:CWI39_0542p0010"/>